<dbReference type="Proteomes" id="UP000323506">
    <property type="component" value="Chromosome A01"/>
</dbReference>
<protein>
    <recommendedName>
        <fullName evidence="4">DUF4378 domain-containing protein</fullName>
    </recommendedName>
</protein>
<organism evidence="2 3">
    <name type="scientific">Gossypium darwinii</name>
    <name type="common">Darwin's cotton</name>
    <name type="synonym">Gossypium barbadense var. darwinii</name>
    <dbReference type="NCBI Taxonomy" id="34276"/>
    <lineage>
        <taxon>Eukaryota</taxon>
        <taxon>Viridiplantae</taxon>
        <taxon>Streptophyta</taxon>
        <taxon>Embryophyta</taxon>
        <taxon>Tracheophyta</taxon>
        <taxon>Spermatophyta</taxon>
        <taxon>Magnoliopsida</taxon>
        <taxon>eudicotyledons</taxon>
        <taxon>Gunneridae</taxon>
        <taxon>Pentapetalae</taxon>
        <taxon>rosids</taxon>
        <taxon>malvids</taxon>
        <taxon>Malvales</taxon>
        <taxon>Malvaceae</taxon>
        <taxon>Malvoideae</taxon>
        <taxon>Gossypium</taxon>
    </lineage>
</organism>
<feature type="region of interest" description="Disordered" evidence="1">
    <location>
        <begin position="245"/>
        <end position="279"/>
    </location>
</feature>
<dbReference type="AlphaFoldDB" id="A0A5D2HMT9"/>
<evidence type="ECO:0000313" key="2">
    <source>
        <dbReference type="EMBL" id="TYH31220.1"/>
    </source>
</evidence>
<dbReference type="PANTHER" id="PTHR33623">
    <property type="entry name" value="OS04G0572500 PROTEIN"/>
    <property type="match status" value="1"/>
</dbReference>
<dbReference type="EMBL" id="CM017688">
    <property type="protein sequence ID" value="TYH31220.1"/>
    <property type="molecule type" value="Genomic_DNA"/>
</dbReference>
<accession>A0A5D2HMT9</accession>
<evidence type="ECO:0008006" key="4">
    <source>
        <dbReference type="Google" id="ProtNLM"/>
    </source>
</evidence>
<reference evidence="2 3" key="1">
    <citation type="submission" date="2019-06" db="EMBL/GenBank/DDBJ databases">
        <title>WGS assembly of Gossypium darwinii.</title>
        <authorList>
            <person name="Chen Z.J."/>
            <person name="Sreedasyam A."/>
            <person name="Ando A."/>
            <person name="Song Q."/>
            <person name="De L."/>
            <person name="Hulse-Kemp A."/>
            <person name="Ding M."/>
            <person name="Ye W."/>
            <person name="Kirkbride R."/>
            <person name="Jenkins J."/>
            <person name="Plott C."/>
            <person name="Lovell J."/>
            <person name="Lin Y.-M."/>
            <person name="Vaughn R."/>
            <person name="Liu B."/>
            <person name="Li W."/>
            <person name="Simpson S."/>
            <person name="Scheffler B."/>
            <person name="Saski C."/>
            <person name="Grover C."/>
            <person name="Hu G."/>
            <person name="Conover J."/>
            <person name="Carlson J."/>
            <person name="Shu S."/>
            <person name="Boston L."/>
            <person name="Williams M."/>
            <person name="Peterson D."/>
            <person name="Mcgee K."/>
            <person name="Jones D."/>
            <person name="Wendel J."/>
            <person name="Stelly D."/>
            <person name="Grimwood J."/>
            <person name="Schmutz J."/>
        </authorList>
    </citation>
    <scope>NUCLEOTIDE SEQUENCE [LARGE SCALE GENOMIC DNA]</scope>
    <source>
        <strain evidence="2">1808015.09</strain>
    </source>
</reference>
<evidence type="ECO:0000256" key="1">
    <source>
        <dbReference type="SAM" id="MobiDB-lite"/>
    </source>
</evidence>
<gene>
    <name evidence="2" type="ORF">ES288_A01G156500v1</name>
</gene>
<dbReference type="PANTHER" id="PTHR33623:SF5">
    <property type="entry name" value="HISTONE-LYSINE N-METHYLTRANSFERASE SETD1B-LIKE PROTEIN"/>
    <property type="match status" value="1"/>
</dbReference>
<sequence length="438" mass="50055">MARKHLHELLQEDQEPFLLKNYIADRRCQLKKSPPKTHLQLHKPKPISQISNFPLNFCKKACLFSFHDSPDLNKSPFFQLQPKTPNTKNTNGTAFGLFGSILKRLTHRTKNPKPETATKGSKVSVKDILRWDPTVSKNNVMSEDKCGSISYTGTPTSDVWSQSNEEMDMDTSCSSSPSGDFEEVLISNEVVGNNSTFASFDKHFSQSPLRFVLQTSPSFSATSPSLHERKHEKENYELESLKRLQVEEEEEEEEQCSPVSVLDRPFEDDDRHADDDDGDNGIDCFDLECTYAFVQRAKQQLLQKLSRFEKLAELDPIELEKRMLEEEQDDQDKSSSSQSEMNIDGMKKLVSDLIAEEETMQLDGCIDKQAAAERVRKRLDSWKDVVSNTIDMMVEQDFKRAHMEGWKGNEEEVREAGIEVECAIFGLLLQELIEELVL</sequence>
<evidence type="ECO:0000313" key="3">
    <source>
        <dbReference type="Proteomes" id="UP000323506"/>
    </source>
</evidence>
<proteinExistence type="predicted"/>
<name>A0A5D2HMT9_GOSDA</name>
<keyword evidence="3" id="KW-1185">Reference proteome</keyword>